<evidence type="ECO:0000313" key="3">
    <source>
        <dbReference type="EMBL" id="KAK3590165.1"/>
    </source>
</evidence>
<organism evidence="3 4">
    <name type="scientific">Potamilus streckersoni</name>
    <dbReference type="NCBI Taxonomy" id="2493646"/>
    <lineage>
        <taxon>Eukaryota</taxon>
        <taxon>Metazoa</taxon>
        <taxon>Spiralia</taxon>
        <taxon>Lophotrochozoa</taxon>
        <taxon>Mollusca</taxon>
        <taxon>Bivalvia</taxon>
        <taxon>Autobranchia</taxon>
        <taxon>Heteroconchia</taxon>
        <taxon>Palaeoheterodonta</taxon>
        <taxon>Unionida</taxon>
        <taxon>Unionoidea</taxon>
        <taxon>Unionidae</taxon>
        <taxon>Ambleminae</taxon>
        <taxon>Lampsilini</taxon>
        <taxon>Potamilus</taxon>
    </lineage>
</organism>
<reference evidence="3" key="3">
    <citation type="submission" date="2023-05" db="EMBL/GenBank/DDBJ databases">
        <authorList>
            <person name="Smith C.H."/>
        </authorList>
    </citation>
    <scope>NUCLEOTIDE SEQUENCE</scope>
    <source>
        <strain evidence="3">CHS0354</strain>
        <tissue evidence="3">Mantle</tissue>
    </source>
</reference>
<accession>A0AAE0SDT5</accession>
<gene>
    <name evidence="3" type="ORF">CHS0354_041219</name>
</gene>
<name>A0AAE0SDT5_9BIVA</name>
<feature type="compositionally biased region" description="Polar residues" evidence="2">
    <location>
        <begin position="279"/>
        <end position="289"/>
    </location>
</feature>
<evidence type="ECO:0008006" key="5">
    <source>
        <dbReference type="Google" id="ProtNLM"/>
    </source>
</evidence>
<protein>
    <recommendedName>
        <fullName evidence="5">N-myc downstream regulated</fullName>
    </recommendedName>
</protein>
<comment type="caution">
    <text evidence="3">The sequence shown here is derived from an EMBL/GenBank/DDBJ whole genome shotgun (WGS) entry which is preliminary data.</text>
</comment>
<dbReference type="Proteomes" id="UP001195483">
    <property type="component" value="Unassembled WGS sequence"/>
</dbReference>
<dbReference type="EMBL" id="JAEAOA010002345">
    <property type="protein sequence ID" value="KAK3590165.1"/>
    <property type="molecule type" value="Genomic_DNA"/>
</dbReference>
<evidence type="ECO:0000256" key="1">
    <source>
        <dbReference type="ARBA" id="ARBA00005598"/>
    </source>
</evidence>
<dbReference type="PANTHER" id="PTHR11034">
    <property type="entry name" value="N-MYC DOWNSTREAM REGULATED"/>
    <property type="match status" value="1"/>
</dbReference>
<sequence>MEEIQKRAAFIHVDIPGQEDNAPALPPDYTFPSMQSLGEDLVCVLDQLDVSAVVGLGEGAGANIICRFAMAHPNRCMGACLIHCTGTTAGFMESLKDKMLGWKLTHIGMNPSAEAYLLLHRFGSFEKAENPEQLNQVLETFQEKLRSKINPINLNRFVQSFMKRSNIAEQIGKLKCPVLMVTGDRASFNHTVHTLYSHMAVKLDKKNLELVEMEGVANVIEEKPQKLAEGFLYFCQGLGLLGGVPMVRVRSSSQDYTDRAFKGFRTRSMSMEEADQPTGLYSTSPTKQCSPPHVGSPPKSSNIHAKAGSPPLSDSFLEENVNATEKDD</sequence>
<reference evidence="3" key="2">
    <citation type="journal article" date="2021" name="Genome Biol. Evol.">
        <title>Developing a high-quality reference genome for a parasitic bivalve with doubly uniparental inheritance (Bivalvia: Unionida).</title>
        <authorList>
            <person name="Smith C.H."/>
        </authorList>
    </citation>
    <scope>NUCLEOTIDE SEQUENCE</scope>
    <source>
        <strain evidence="3">CHS0354</strain>
        <tissue evidence="3">Mantle</tissue>
    </source>
</reference>
<comment type="similarity">
    <text evidence="1">Belongs to the NDRG family.</text>
</comment>
<dbReference type="SUPFAM" id="SSF53474">
    <property type="entry name" value="alpha/beta-Hydrolases"/>
    <property type="match status" value="1"/>
</dbReference>
<dbReference type="InterPro" id="IPR004142">
    <property type="entry name" value="NDRG"/>
</dbReference>
<proteinExistence type="inferred from homology"/>
<dbReference type="AlphaFoldDB" id="A0AAE0SDT5"/>
<dbReference type="Pfam" id="PF03096">
    <property type="entry name" value="Ndr"/>
    <property type="match status" value="1"/>
</dbReference>
<keyword evidence="4" id="KW-1185">Reference proteome</keyword>
<evidence type="ECO:0000313" key="4">
    <source>
        <dbReference type="Proteomes" id="UP001195483"/>
    </source>
</evidence>
<dbReference type="Gene3D" id="3.40.50.1820">
    <property type="entry name" value="alpha/beta hydrolase"/>
    <property type="match status" value="1"/>
</dbReference>
<feature type="region of interest" description="Disordered" evidence="2">
    <location>
        <begin position="267"/>
        <end position="328"/>
    </location>
</feature>
<dbReference type="InterPro" id="IPR029058">
    <property type="entry name" value="AB_hydrolase_fold"/>
</dbReference>
<reference evidence="3" key="1">
    <citation type="journal article" date="2021" name="Genome Biol. Evol.">
        <title>A High-Quality Reference Genome for a Parasitic Bivalve with Doubly Uniparental Inheritance (Bivalvia: Unionida).</title>
        <authorList>
            <person name="Smith C.H."/>
        </authorList>
    </citation>
    <scope>NUCLEOTIDE SEQUENCE</scope>
    <source>
        <strain evidence="3">CHS0354</strain>
    </source>
</reference>
<evidence type="ECO:0000256" key="2">
    <source>
        <dbReference type="SAM" id="MobiDB-lite"/>
    </source>
</evidence>